<dbReference type="STRING" id="3885.V7BAW3"/>
<evidence type="ECO:0000313" key="2">
    <source>
        <dbReference type="Proteomes" id="UP000000226"/>
    </source>
</evidence>
<keyword evidence="2" id="KW-1185">Reference proteome</keyword>
<dbReference type="InterPro" id="IPR007750">
    <property type="entry name" value="DUF674"/>
</dbReference>
<dbReference type="OMA" id="CGNQMAA"/>
<dbReference type="Pfam" id="PF05056">
    <property type="entry name" value="DUF674"/>
    <property type="match status" value="1"/>
</dbReference>
<dbReference type="EMBL" id="CM002294">
    <property type="protein sequence ID" value="ESW14705.1"/>
    <property type="molecule type" value="Genomic_DNA"/>
</dbReference>
<dbReference type="Gramene" id="ESW14705">
    <property type="protein sequence ID" value="ESW14705"/>
    <property type="gene ID" value="PHAVU_007G010500g"/>
</dbReference>
<dbReference type="Proteomes" id="UP000000226">
    <property type="component" value="Chromosome 7"/>
</dbReference>
<reference evidence="2" key="1">
    <citation type="journal article" date="2014" name="Nat. Genet.">
        <title>A reference genome for common bean and genome-wide analysis of dual domestications.</title>
        <authorList>
            <person name="Schmutz J."/>
            <person name="McClean P.E."/>
            <person name="Mamidi S."/>
            <person name="Wu G.A."/>
            <person name="Cannon S.B."/>
            <person name="Grimwood J."/>
            <person name="Jenkins J."/>
            <person name="Shu S."/>
            <person name="Song Q."/>
            <person name="Chavarro C."/>
            <person name="Torres-Torres M."/>
            <person name="Geffroy V."/>
            <person name="Moghaddam S.M."/>
            <person name="Gao D."/>
            <person name="Abernathy B."/>
            <person name="Barry K."/>
            <person name="Blair M."/>
            <person name="Brick M.A."/>
            <person name="Chovatia M."/>
            <person name="Gepts P."/>
            <person name="Goodstein D.M."/>
            <person name="Gonzales M."/>
            <person name="Hellsten U."/>
            <person name="Hyten D.L."/>
            <person name="Jia G."/>
            <person name="Kelly J.D."/>
            <person name="Kudrna D."/>
            <person name="Lee R."/>
            <person name="Richard M.M."/>
            <person name="Miklas P.N."/>
            <person name="Osorno J.M."/>
            <person name="Rodrigues J."/>
            <person name="Thareau V."/>
            <person name="Urrea C.A."/>
            <person name="Wang M."/>
            <person name="Yu Y."/>
            <person name="Zhang M."/>
            <person name="Wing R.A."/>
            <person name="Cregan P.B."/>
            <person name="Rokhsar D.S."/>
            <person name="Jackson S.A."/>
        </authorList>
    </citation>
    <scope>NUCLEOTIDE SEQUENCE [LARGE SCALE GENOMIC DNA]</scope>
    <source>
        <strain evidence="2">cv. G19833</strain>
    </source>
</reference>
<name>V7BAW3_PHAVU</name>
<dbReference type="AlphaFoldDB" id="V7BAW3"/>
<accession>V7BAW3</accession>
<dbReference type="PANTHER" id="PTHR33103">
    <property type="entry name" value="OS01G0153900 PROTEIN"/>
    <property type="match status" value="1"/>
</dbReference>
<protein>
    <submittedName>
        <fullName evidence="1">Uncharacterized protein</fullName>
    </submittedName>
</protein>
<dbReference type="PANTHER" id="PTHR33103:SF19">
    <property type="entry name" value="OS09G0544700 PROTEIN"/>
    <property type="match status" value="1"/>
</dbReference>
<gene>
    <name evidence="1" type="ORF">PHAVU_007G010500g</name>
</gene>
<dbReference type="eggNOG" id="KOG0017">
    <property type="taxonomic scope" value="Eukaryota"/>
</dbReference>
<organism evidence="1 2">
    <name type="scientific">Phaseolus vulgaris</name>
    <name type="common">Kidney bean</name>
    <name type="synonym">French bean</name>
    <dbReference type="NCBI Taxonomy" id="3885"/>
    <lineage>
        <taxon>Eukaryota</taxon>
        <taxon>Viridiplantae</taxon>
        <taxon>Streptophyta</taxon>
        <taxon>Embryophyta</taxon>
        <taxon>Tracheophyta</taxon>
        <taxon>Spermatophyta</taxon>
        <taxon>Magnoliopsida</taxon>
        <taxon>eudicotyledons</taxon>
        <taxon>Gunneridae</taxon>
        <taxon>Pentapetalae</taxon>
        <taxon>rosids</taxon>
        <taxon>fabids</taxon>
        <taxon>Fabales</taxon>
        <taxon>Fabaceae</taxon>
        <taxon>Papilionoideae</taxon>
        <taxon>50 kb inversion clade</taxon>
        <taxon>NPAAA clade</taxon>
        <taxon>indigoferoid/millettioid clade</taxon>
        <taxon>Phaseoleae</taxon>
        <taxon>Phaseolus</taxon>
    </lineage>
</organism>
<evidence type="ECO:0000313" key="1">
    <source>
        <dbReference type="EMBL" id="ESW14705.1"/>
    </source>
</evidence>
<dbReference type="OrthoDB" id="1165547at2759"/>
<proteinExistence type="predicted"/>
<sequence length="227" mass="25812">MSFSSSSSSSYQYTMKLLIDTNREKVLFAEASKYAIDSIFRFLYFPIVTVIGVLKEGEIVGGIANLYKSIENLDETYIQRYKHKDVILKSWFVFSVSEIFDLLPSDDDSSCDISATTLFYRCPNHYNHVTCDNRTPCPENCELNMNAKLSLAGGNPNDRFARGFVKEVVTYMVMDDLVIQPMSSLLILGDTINFWVFRGGQIGLTQTLVRIDLIPYYKVDFKSNSIS</sequence>